<dbReference type="PANTHER" id="PTHR24171">
    <property type="entry name" value="ANKYRIN REPEAT DOMAIN-CONTAINING PROTEIN 39-RELATED"/>
    <property type="match status" value="1"/>
</dbReference>
<comment type="caution">
    <text evidence="4">The sequence shown here is derived from an EMBL/GenBank/DDBJ whole genome shotgun (WGS) entry which is preliminary data.</text>
</comment>
<dbReference type="InterPro" id="IPR002110">
    <property type="entry name" value="Ankyrin_rpt"/>
</dbReference>
<gene>
    <name evidence="4" type="ORF">CHRIB12_LOCUS1545</name>
</gene>
<keyword evidence="2 3" id="KW-0040">ANK repeat</keyword>
<reference evidence="4" key="1">
    <citation type="submission" date="2020-05" db="EMBL/GenBank/DDBJ databases">
        <authorList>
            <person name="Rincon C."/>
            <person name="Sanders R I."/>
            <person name="Robbins C."/>
            <person name="Chaturvedi A."/>
        </authorList>
    </citation>
    <scope>NUCLEOTIDE SEQUENCE</scope>
    <source>
        <strain evidence="4">CHB12</strain>
    </source>
</reference>
<name>A0A915YQS6_9GLOM</name>
<evidence type="ECO:0000256" key="2">
    <source>
        <dbReference type="ARBA" id="ARBA00023043"/>
    </source>
</evidence>
<evidence type="ECO:0000313" key="5">
    <source>
        <dbReference type="Proteomes" id="UP000684084"/>
    </source>
</evidence>
<dbReference type="PRINTS" id="PR01415">
    <property type="entry name" value="ANKYRIN"/>
</dbReference>
<sequence length="179" mass="19444">MADSEGATNNELLLVAAKQDSEDILEDIFSQPGTYDINHSDAIGNTALHYAAHFGSLTAAELLLQQPNIKVNLQNKLELDTPLHKAVQYKDDPSVALEIAKLLIKHGADPTKQNKNKQKPQQLVDSGNQELKNLLQKAALALQVDASDIAQEDSDDGSPSDFVELCGHNCLLKSSSIFK</sequence>
<proteinExistence type="predicted"/>
<dbReference type="OrthoDB" id="9995210at2759"/>
<keyword evidence="1" id="KW-0677">Repeat</keyword>
<evidence type="ECO:0000256" key="1">
    <source>
        <dbReference type="ARBA" id="ARBA00022737"/>
    </source>
</evidence>
<dbReference type="EMBL" id="CAGKOT010000002">
    <property type="protein sequence ID" value="CAB5311124.1"/>
    <property type="molecule type" value="Genomic_DNA"/>
</dbReference>
<protein>
    <recommendedName>
        <fullName evidence="6">Ankyrin</fullName>
    </recommendedName>
</protein>
<accession>A0A915YQS6</accession>
<evidence type="ECO:0008006" key="6">
    <source>
        <dbReference type="Google" id="ProtNLM"/>
    </source>
</evidence>
<evidence type="ECO:0000313" key="4">
    <source>
        <dbReference type="EMBL" id="CAB5311124.1"/>
    </source>
</evidence>
<feature type="repeat" description="ANK" evidence="3">
    <location>
        <begin position="78"/>
        <end position="115"/>
    </location>
</feature>
<dbReference type="GO" id="GO:0085020">
    <property type="term" value="P:protein K6-linked ubiquitination"/>
    <property type="evidence" value="ECO:0007669"/>
    <property type="project" value="TreeGrafter"/>
</dbReference>
<dbReference type="Proteomes" id="UP000684084">
    <property type="component" value="Unassembled WGS sequence"/>
</dbReference>
<dbReference type="InterPro" id="IPR036770">
    <property type="entry name" value="Ankyrin_rpt-contain_sf"/>
</dbReference>
<evidence type="ECO:0000256" key="3">
    <source>
        <dbReference type="PROSITE-ProRule" id="PRU00023"/>
    </source>
</evidence>
<dbReference type="SUPFAM" id="SSF48403">
    <property type="entry name" value="Ankyrin repeat"/>
    <property type="match status" value="1"/>
</dbReference>
<dbReference type="SMART" id="SM00248">
    <property type="entry name" value="ANK"/>
    <property type="match status" value="3"/>
</dbReference>
<dbReference type="Pfam" id="PF12796">
    <property type="entry name" value="Ank_2"/>
    <property type="match status" value="1"/>
</dbReference>
<organism evidence="4 5">
    <name type="scientific">Rhizophagus irregularis</name>
    <dbReference type="NCBI Taxonomy" id="588596"/>
    <lineage>
        <taxon>Eukaryota</taxon>
        <taxon>Fungi</taxon>
        <taxon>Fungi incertae sedis</taxon>
        <taxon>Mucoromycota</taxon>
        <taxon>Glomeromycotina</taxon>
        <taxon>Glomeromycetes</taxon>
        <taxon>Glomerales</taxon>
        <taxon>Glomeraceae</taxon>
        <taxon>Rhizophagus</taxon>
    </lineage>
</organism>
<feature type="repeat" description="ANK" evidence="3">
    <location>
        <begin position="43"/>
        <end position="65"/>
    </location>
</feature>
<dbReference type="PANTHER" id="PTHR24171:SF8">
    <property type="entry name" value="BRCA1-ASSOCIATED RING DOMAIN PROTEIN 1"/>
    <property type="match status" value="1"/>
</dbReference>
<dbReference type="PROSITE" id="PS50297">
    <property type="entry name" value="ANK_REP_REGION"/>
    <property type="match status" value="1"/>
</dbReference>
<dbReference type="Gene3D" id="1.25.40.20">
    <property type="entry name" value="Ankyrin repeat-containing domain"/>
    <property type="match status" value="2"/>
</dbReference>
<dbReference type="AlphaFoldDB" id="A0A915YQS6"/>
<dbReference type="VEuPathDB" id="FungiDB:RhiirFUN_004383"/>
<dbReference type="GO" id="GO:0004842">
    <property type="term" value="F:ubiquitin-protein transferase activity"/>
    <property type="evidence" value="ECO:0007669"/>
    <property type="project" value="TreeGrafter"/>
</dbReference>
<dbReference type="PROSITE" id="PS50088">
    <property type="entry name" value="ANK_REPEAT"/>
    <property type="match status" value="2"/>
</dbReference>